<gene>
    <name evidence="2" type="ORF">AWB82_05610</name>
</gene>
<feature type="compositionally biased region" description="Low complexity" evidence="1">
    <location>
        <begin position="80"/>
        <end position="92"/>
    </location>
</feature>
<reference evidence="2" key="1">
    <citation type="submission" date="2016-01" db="EMBL/GenBank/DDBJ databases">
        <authorList>
            <person name="Peeters C."/>
        </authorList>
    </citation>
    <scope>NUCLEOTIDE SEQUENCE [LARGE SCALE GENOMIC DNA]</scope>
    <source>
        <strain evidence="2">LMG 29325</strain>
    </source>
</reference>
<evidence type="ECO:0000313" key="2">
    <source>
        <dbReference type="EMBL" id="SAK83659.1"/>
    </source>
</evidence>
<dbReference type="AlphaFoldDB" id="A0A158CN33"/>
<comment type="caution">
    <text evidence="2">The sequence shown here is derived from an EMBL/GenBank/DDBJ whole genome shotgun (WGS) entry which is preliminary data.</text>
</comment>
<keyword evidence="3" id="KW-1185">Reference proteome</keyword>
<name>A0A158CN33_9BURK</name>
<organism evidence="2 3">
    <name type="scientific">Caballeronia glebae</name>
    <dbReference type="NCBI Taxonomy" id="1777143"/>
    <lineage>
        <taxon>Bacteria</taxon>
        <taxon>Pseudomonadati</taxon>
        <taxon>Pseudomonadota</taxon>
        <taxon>Betaproteobacteria</taxon>
        <taxon>Burkholderiales</taxon>
        <taxon>Burkholderiaceae</taxon>
        <taxon>Caballeronia</taxon>
    </lineage>
</organism>
<sequence length="159" mass="17982">MNKLDILFNRYTAELRGALAAARAWWEALEARERENAATQESDFDLEHRWPFGYYTHPYVLGVCHKYHLLLEAMNEASEASAAEAQVEAPAAQDTDWGEDDVEPDTTGDDEETAFTDMDVVEPSVLLIDALHGDQEDLADAVTWIVYWPVGVDEHDRLI</sequence>
<dbReference type="EMBL" id="FCOJ02000053">
    <property type="protein sequence ID" value="SAK83659.1"/>
    <property type="molecule type" value="Genomic_DNA"/>
</dbReference>
<feature type="compositionally biased region" description="Acidic residues" evidence="1">
    <location>
        <begin position="96"/>
        <end position="111"/>
    </location>
</feature>
<feature type="region of interest" description="Disordered" evidence="1">
    <location>
        <begin position="80"/>
        <end position="111"/>
    </location>
</feature>
<accession>A0A158CN33</accession>
<proteinExistence type="predicted"/>
<dbReference type="RefSeq" id="WP_086972597.1">
    <property type="nucleotide sequence ID" value="NZ_FCOJ02000053.1"/>
</dbReference>
<evidence type="ECO:0000256" key="1">
    <source>
        <dbReference type="SAM" id="MobiDB-lite"/>
    </source>
</evidence>
<dbReference type="Proteomes" id="UP000054596">
    <property type="component" value="Unassembled WGS sequence"/>
</dbReference>
<evidence type="ECO:0000313" key="3">
    <source>
        <dbReference type="Proteomes" id="UP000054596"/>
    </source>
</evidence>
<dbReference type="STRING" id="1777143.AWB82_05610"/>
<dbReference type="OrthoDB" id="9138054at2"/>
<protein>
    <submittedName>
        <fullName evidence="2">Uncharacterized protein</fullName>
    </submittedName>
</protein>